<comment type="similarity">
    <text evidence="1">Belongs to the sulfatase family.</text>
</comment>
<evidence type="ECO:0000313" key="7">
    <source>
        <dbReference type="EMBL" id="CEO51242.1"/>
    </source>
</evidence>
<dbReference type="CDD" id="cd16147">
    <property type="entry name" value="G6S"/>
    <property type="match status" value="1"/>
</dbReference>
<evidence type="ECO:0000256" key="2">
    <source>
        <dbReference type="ARBA" id="ARBA00022729"/>
    </source>
</evidence>
<dbReference type="InterPro" id="IPR000917">
    <property type="entry name" value="Sulfatase_N"/>
</dbReference>
<gene>
    <name evidence="7" type="ORF">BN869_000007300_1</name>
</gene>
<sequence length="506" mass="57188">MFVILDDLDYHMTDLGSVMPSVKKHIIDQGTTFPNHYCQVSLCCPARASILTGQTAHNHNVTDVHYPSGGYQKFYEQNFNENYLPVWLQEAGYGTYYVGKLLNDISTQNYNNPYVNGWDGLEVLLDPFAYDFWSPAFARNKDPWQRYSNNYTTDLVSLKSMSFLEDALADDKPFFLGVAPIAPHSELAGAQVPRTDNFNPGKPSGASWVKTLDQLNDTEVQQGDEWYQARLESLLAVDEMVDSLFAKLEESGKTCGYEEDINVPFIVRGPGIAKGHTMDVVSGHIDIAPTILEMAGISQRDTFDGSPIPLNEDALKALAKPKTEHTSIEMWRSNNQSFFRTGKIEMMEEAAQNTYKSVRLISGDYNLYYSVWCTNEHELYDMKSDSQQMKNLFEGGFGGSYENADIVRLAHRLDALLYVLKSCRGDSCRYPWESLMPLETVTSLSEAMNSQYDEFFETVPKVSFSSCQQDHIIEAEGPQFETWTVEGSKTTRGMGRGWDPVQAWMT</sequence>
<dbReference type="InterPro" id="IPR024607">
    <property type="entry name" value="Sulfatase_CS"/>
</dbReference>
<protein>
    <submittedName>
        <fullName evidence="7">Uncharacterized protein</fullName>
    </submittedName>
</protein>
<keyword evidence="2" id="KW-0732">Signal</keyword>
<dbReference type="InterPro" id="IPR017850">
    <property type="entry name" value="Alkaline_phosphatase_core_sf"/>
</dbReference>
<dbReference type="GO" id="GO:0008449">
    <property type="term" value="F:N-acetylglucosamine-6-sulfatase activity"/>
    <property type="evidence" value="ECO:0007669"/>
    <property type="project" value="TreeGrafter"/>
</dbReference>
<name>A0A0B7K6S1_BIOOC</name>
<evidence type="ECO:0000256" key="3">
    <source>
        <dbReference type="ARBA" id="ARBA00022801"/>
    </source>
</evidence>
<dbReference type="Pfam" id="PF00884">
    <property type="entry name" value="Sulfatase"/>
    <property type="match status" value="1"/>
</dbReference>
<dbReference type="Pfam" id="PF16347">
    <property type="entry name" value="SGSH_C"/>
    <property type="match status" value="1"/>
</dbReference>
<feature type="domain" description="N-sulphoglucosamine sulphohydrolase C-terminal" evidence="6">
    <location>
        <begin position="255"/>
        <end position="394"/>
    </location>
</feature>
<dbReference type="EMBL" id="CDPU01000022">
    <property type="protein sequence ID" value="CEO51242.1"/>
    <property type="molecule type" value="Genomic_DNA"/>
</dbReference>
<keyword evidence="3" id="KW-0378">Hydrolase</keyword>
<organism evidence="7">
    <name type="scientific">Bionectria ochroleuca</name>
    <name type="common">Gliocladium roseum</name>
    <dbReference type="NCBI Taxonomy" id="29856"/>
    <lineage>
        <taxon>Eukaryota</taxon>
        <taxon>Fungi</taxon>
        <taxon>Dikarya</taxon>
        <taxon>Ascomycota</taxon>
        <taxon>Pezizomycotina</taxon>
        <taxon>Sordariomycetes</taxon>
        <taxon>Hypocreomycetidae</taxon>
        <taxon>Hypocreales</taxon>
        <taxon>Bionectriaceae</taxon>
        <taxon>Clonostachys</taxon>
    </lineage>
</organism>
<proteinExistence type="inferred from homology"/>
<evidence type="ECO:0000259" key="5">
    <source>
        <dbReference type="Pfam" id="PF00884"/>
    </source>
</evidence>
<keyword evidence="4" id="KW-0325">Glycoprotein</keyword>
<dbReference type="AlphaFoldDB" id="A0A0B7K6S1"/>
<dbReference type="PANTHER" id="PTHR43108:SF8">
    <property type="entry name" value="SD21168P"/>
    <property type="match status" value="1"/>
</dbReference>
<evidence type="ECO:0000256" key="4">
    <source>
        <dbReference type="ARBA" id="ARBA00023180"/>
    </source>
</evidence>
<dbReference type="GO" id="GO:0005539">
    <property type="term" value="F:glycosaminoglycan binding"/>
    <property type="evidence" value="ECO:0007669"/>
    <property type="project" value="TreeGrafter"/>
</dbReference>
<dbReference type="InterPro" id="IPR032506">
    <property type="entry name" value="SGSH_C"/>
</dbReference>
<dbReference type="SUPFAM" id="SSF53649">
    <property type="entry name" value="Alkaline phosphatase-like"/>
    <property type="match status" value="1"/>
</dbReference>
<reference evidence="7" key="1">
    <citation type="submission" date="2015-01" db="EMBL/GenBank/DDBJ databases">
        <authorList>
            <person name="Durling Mikael"/>
        </authorList>
    </citation>
    <scope>NUCLEOTIDE SEQUENCE</scope>
</reference>
<evidence type="ECO:0000256" key="1">
    <source>
        <dbReference type="ARBA" id="ARBA00008779"/>
    </source>
</evidence>
<accession>A0A0B7K6S1</accession>
<dbReference type="Gene3D" id="3.40.720.10">
    <property type="entry name" value="Alkaline Phosphatase, subunit A"/>
    <property type="match status" value="1"/>
</dbReference>
<evidence type="ECO:0000259" key="6">
    <source>
        <dbReference type="Pfam" id="PF16347"/>
    </source>
</evidence>
<dbReference type="PANTHER" id="PTHR43108">
    <property type="entry name" value="N-ACETYLGLUCOSAMINE-6-SULFATASE FAMILY MEMBER"/>
    <property type="match status" value="1"/>
</dbReference>
<feature type="domain" description="Sulfatase N-terminal" evidence="5">
    <location>
        <begin position="2"/>
        <end position="253"/>
    </location>
</feature>
<dbReference type="PROSITE" id="PS00523">
    <property type="entry name" value="SULFATASE_1"/>
    <property type="match status" value="1"/>
</dbReference>